<accession>A0ABW4HMI9</accession>
<evidence type="ECO:0000256" key="1">
    <source>
        <dbReference type="ARBA" id="ARBA00022679"/>
    </source>
</evidence>
<evidence type="ECO:0000256" key="3">
    <source>
        <dbReference type="ARBA" id="ARBA00038502"/>
    </source>
</evidence>
<dbReference type="SUPFAM" id="SSF55729">
    <property type="entry name" value="Acyl-CoA N-acyltransferases (Nat)"/>
    <property type="match status" value="1"/>
</dbReference>
<dbReference type="InterPro" id="IPR016181">
    <property type="entry name" value="Acyl_CoA_acyltransferase"/>
</dbReference>
<dbReference type="Gene3D" id="3.40.630.30">
    <property type="match status" value="1"/>
</dbReference>
<comment type="similarity">
    <text evidence="3">Belongs to the acetyltransferase family. RimJ subfamily.</text>
</comment>
<dbReference type="InterPro" id="IPR000182">
    <property type="entry name" value="GNAT_dom"/>
</dbReference>
<name>A0ABW4HMI9_9BACI</name>
<gene>
    <name evidence="5" type="ORF">ACFSBH_04070</name>
</gene>
<dbReference type="Proteomes" id="UP001597221">
    <property type="component" value="Unassembled WGS sequence"/>
</dbReference>
<dbReference type="RefSeq" id="WP_379596144.1">
    <property type="nucleotide sequence ID" value="NZ_JBHUDE010000015.1"/>
</dbReference>
<dbReference type="EMBL" id="JBHUDE010000015">
    <property type="protein sequence ID" value="MFD1606824.1"/>
    <property type="molecule type" value="Genomic_DNA"/>
</dbReference>
<sequence>MNLKLESKRIILLPFKEEDASRIRELANDKELADILGLPHPYELKHAEGWIAVQSELIKEGSEFPLAIVSKELDEIIGTITIRVDKNNNKGELGYWIGKDYWGNGFATEAVHTIIQFGFTQLELNKIWAAALSRNTASILVLEKAGLQKEGTLKQDRLLHGKYEDVDVYGLLKLDYTLNQKSNVKNEQGAHQ</sequence>
<keyword evidence="6" id="KW-1185">Reference proteome</keyword>
<evidence type="ECO:0000313" key="6">
    <source>
        <dbReference type="Proteomes" id="UP001597221"/>
    </source>
</evidence>
<dbReference type="PROSITE" id="PS51186">
    <property type="entry name" value="GNAT"/>
    <property type="match status" value="1"/>
</dbReference>
<evidence type="ECO:0000259" key="4">
    <source>
        <dbReference type="PROSITE" id="PS51186"/>
    </source>
</evidence>
<dbReference type="PANTHER" id="PTHR43792">
    <property type="entry name" value="GNAT FAMILY, PUTATIVE (AFU_ORTHOLOGUE AFUA_3G00765)-RELATED-RELATED"/>
    <property type="match status" value="1"/>
</dbReference>
<protein>
    <submittedName>
        <fullName evidence="5">GNAT family N-acetyltransferase</fullName>
        <ecNumber evidence="5">2.3.-.-</ecNumber>
    </submittedName>
</protein>
<dbReference type="Pfam" id="PF13302">
    <property type="entry name" value="Acetyltransf_3"/>
    <property type="match status" value="1"/>
</dbReference>
<feature type="domain" description="N-acetyltransferase" evidence="4">
    <location>
        <begin position="10"/>
        <end position="175"/>
    </location>
</feature>
<dbReference type="EC" id="2.3.-.-" evidence="5"/>
<dbReference type="GO" id="GO:0016746">
    <property type="term" value="F:acyltransferase activity"/>
    <property type="evidence" value="ECO:0007669"/>
    <property type="project" value="UniProtKB-KW"/>
</dbReference>
<evidence type="ECO:0000313" key="5">
    <source>
        <dbReference type="EMBL" id="MFD1606824.1"/>
    </source>
</evidence>
<organism evidence="5 6">
    <name type="scientific">Oceanobacillus luteolus</name>
    <dbReference type="NCBI Taxonomy" id="1274358"/>
    <lineage>
        <taxon>Bacteria</taxon>
        <taxon>Bacillati</taxon>
        <taxon>Bacillota</taxon>
        <taxon>Bacilli</taxon>
        <taxon>Bacillales</taxon>
        <taxon>Bacillaceae</taxon>
        <taxon>Oceanobacillus</taxon>
    </lineage>
</organism>
<keyword evidence="1 5" id="KW-0808">Transferase</keyword>
<dbReference type="InterPro" id="IPR051531">
    <property type="entry name" value="N-acetyltransferase"/>
</dbReference>
<dbReference type="PANTHER" id="PTHR43792:SF8">
    <property type="entry name" value="[RIBOSOMAL PROTEIN US5]-ALANINE N-ACETYLTRANSFERASE"/>
    <property type="match status" value="1"/>
</dbReference>
<keyword evidence="2 5" id="KW-0012">Acyltransferase</keyword>
<reference evidence="6" key="1">
    <citation type="journal article" date="2019" name="Int. J. Syst. Evol. Microbiol.">
        <title>The Global Catalogue of Microorganisms (GCM) 10K type strain sequencing project: providing services to taxonomists for standard genome sequencing and annotation.</title>
        <authorList>
            <consortium name="The Broad Institute Genomics Platform"/>
            <consortium name="The Broad Institute Genome Sequencing Center for Infectious Disease"/>
            <person name="Wu L."/>
            <person name="Ma J."/>
        </authorList>
    </citation>
    <scope>NUCLEOTIDE SEQUENCE [LARGE SCALE GENOMIC DNA]</scope>
    <source>
        <strain evidence="6">CGMCC 1.12376</strain>
    </source>
</reference>
<proteinExistence type="inferred from homology"/>
<comment type="caution">
    <text evidence="5">The sequence shown here is derived from an EMBL/GenBank/DDBJ whole genome shotgun (WGS) entry which is preliminary data.</text>
</comment>
<evidence type="ECO:0000256" key="2">
    <source>
        <dbReference type="ARBA" id="ARBA00023315"/>
    </source>
</evidence>